<dbReference type="InterPro" id="IPR036291">
    <property type="entry name" value="NAD(P)-bd_dom_sf"/>
</dbReference>
<dbReference type="PANTHER" id="PTHR43669:SF14">
    <property type="entry name" value="OXIDOREDUCTASE"/>
    <property type="match status" value="1"/>
</dbReference>
<dbReference type="STRING" id="1193518.BN13_1850002"/>
<dbReference type="GO" id="GO:0016491">
    <property type="term" value="F:oxidoreductase activity"/>
    <property type="evidence" value="ECO:0007669"/>
    <property type="project" value="UniProtKB-KW"/>
</dbReference>
<protein>
    <submittedName>
        <fullName evidence="3">Short-chain dehydrogenase/reductase SDR</fullName>
    </submittedName>
</protein>
<keyword evidence="2" id="KW-0560">Oxidoreductase</keyword>
<evidence type="ECO:0000256" key="2">
    <source>
        <dbReference type="ARBA" id="ARBA00023002"/>
    </source>
</evidence>
<dbReference type="CDD" id="cd05233">
    <property type="entry name" value="SDR_c"/>
    <property type="match status" value="1"/>
</dbReference>
<organism evidence="3 4">
    <name type="scientific">Nostocoides jenkinsii Ben 74</name>
    <dbReference type="NCBI Taxonomy" id="1193518"/>
    <lineage>
        <taxon>Bacteria</taxon>
        <taxon>Bacillati</taxon>
        <taxon>Actinomycetota</taxon>
        <taxon>Actinomycetes</taxon>
        <taxon>Micrococcales</taxon>
        <taxon>Intrasporangiaceae</taxon>
        <taxon>Nostocoides</taxon>
    </lineage>
</organism>
<proteinExistence type="inferred from homology"/>
<dbReference type="AlphaFoldDB" id="A0A077MCI0"/>
<comment type="caution">
    <text evidence="3">The sequence shown here is derived from an EMBL/GenBank/DDBJ whole genome shotgun (WGS) entry which is preliminary data.</text>
</comment>
<evidence type="ECO:0000313" key="3">
    <source>
        <dbReference type="EMBL" id="CCI52562.1"/>
    </source>
</evidence>
<dbReference type="PANTHER" id="PTHR43669">
    <property type="entry name" value="5-KETO-D-GLUCONATE 5-REDUCTASE"/>
    <property type="match status" value="1"/>
</dbReference>
<sequence>MSIVTGGANGIGRALAEQVVRRGGHVVIADLDGTAATATAAALTSASAADGGSAEAVQVDVAEPGAVADLVERVSREHGRLDFMANNAGILVAGPLTEFTERQWEVAIDVNFRAVVAGGARHTP</sequence>
<dbReference type="Gene3D" id="3.40.50.720">
    <property type="entry name" value="NAD(P)-binding Rossmann-like Domain"/>
    <property type="match status" value="1"/>
</dbReference>
<keyword evidence="4" id="KW-1185">Reference proteome</keyword>
<dbReference type="InterPro" id="IPR002347">
    <property type="entry name" value="SDR_fam"/>
</dbReference>
<dbReference type="PRINTS" id="PR00081">
    <property type="entry name" value="GDHRDH"/>
</dbReference>
<evidence type="ECO:0000256" key="1">
    <source>
        <dbReference type="ARBA" id="ARBA00006484"/>
    </source>
</evidence>
<evidence type="ECO:0000313" key="4">
    <source>
        <dbReference type="Proteomes" id="UP000035720"/>
    </source>
</evidence>
<reference evidence="3 4" key="1">
    <citation type="journal article" date="2013" name="ISME J.">
        <title>A metabolic model for members of the genus Tetrasphaera involved in enhanced biological phosphorus removal.</title>
        <authorList>
            <person name="Kristiansen R."/>
            <person name="Nguyen H.T.T."/>
            <person name="Saunders A.M."/>
            <person name="Nielsen J.L."/>
            <person name="Wimmer R."/>
            <person name="Le V.Q."/>
            <person name="McIlroy S.J."/>
            <person name="Petrovski S."/>
            <person name="Seviour R.J."/>
            <person name="Calteau A."/>
            <person name="Nielsen K.L."/>
            <person name="Nielsen P.H."/>
        </authorList>
    </citation>
    <scope>NUCLEOTIDE SEQUENCE [LARGE SCALE GENOMIC DNA]</scope>
    <source>
        <strain evidence="3 4">Ben 74</strain>
    </source>
</reference>
<dbReference type="Pfam" id="PF00106">
    <property type="entry name" value="adh_short"/>
    <property type="match status" value="1"/>
</dbReference>
<accession>A0A077MCI0</accession>
<comment type="similarity">
    <text evidence="1">Belongs to the short-chain dehydrogenases/reductases (SDR) family.</text>
</comment>
<dbReference type="EMBL" id="CAJC01000096">
    <property type="protein sequence ID" value="CCI52562.1"/>
    <property type="molecule type" value="Genomic_DNA"/>
</dbReference>
<dbReference type="Proteomes" id="UP000035720">
    <property type="component" value="Unassembled WGS sequence"/>
</dbReference>
<dbReference type="SUPFAM" id="SSF51735">
    <property type="entry name" value="NAD(P)-binding Rossmann-fold domains"/>
    <property type="match status" value="1"/>
</dbReference>
<gene>
    <name evidence="3" type="ORF">BN13_1850002</name>
</gene>
<name>A0A077MCI0_9MICO</name>
<dbReference type="RefSeq" id="WP_048548538.1">
    <property type="nucleotide sequence ID" value="NZ_HF571038.1"/>
</dbReference>